<dbReference type="EMBL" id="JACIJR010000001">
    <property type="protein sequence ID" value="MBB5727650.1"/>
    <property type="molecule type" value="Genomic_DNA"/>
</dbReference>
<proteinExistence type="predicted"/>
<organism evidence="2 3">
    <name type="scientific">Sphingomonas prati</name>
    <dbReference type="NCBI Taxonomy" id="1843237"/>
    <lineage>
        <taxon>Bacteria</taxon>
        <taxon>Pseudomonadati</taxon>
        <taxon>Pseudomonadota</taxon>
        <taxon>Alphaproteobacteria</taxon>
        <taxon>Sphingomonadales</taxon>
        <taxon>Sphingomonadaceae</taxon>
        <taxon>Sphingomonas</taxon>
    </lineage>
</organism>
<feature type="transmembrane region" description="Helical" evidence="1">
    <location>
        <begin position="12"/>
        <end position="41"/>
    </location>
</feature>
<protein>
    <submittedName>
        <fullName evidence="2">Uncharacterized protein</fullName>
    </submittedName>
</protein>
<evidence type="ECO:0000313" key="3">
    <source>
        <dbReference type="Proteomes" id="UP000546701"/>
    </source>
</evidence>
<accession>A0A7W9BPE4</accession>
<keyword evidence="1" id="KW-1133">Transmembrane helix</keyword>
<keyword evidence="1" id="KW-0812">Transmembrane</keyword>
<comment type="caution">
    <text evidence="2">The sequence shown here is derived from an EMBL/GenBank/DDBJ whole genome shotgun (WGS) entry which is preliminary data.</text>
</comment>
<dbReference type="RefSeq" id="WP_157175323.1">
    <property type="nucleotide sequence ID" value="NZ_BMJP01000001.1"/>
</dbReference>
<dbReference type="AlphaFoldDB" id="A0A7W9BPE4"/>
<name>A0A7W9BPE4_9SPHN</name>
<evidence type="ECO:0000313" key="2">
    <source>
        <dbReference type="EMBL" id="MBB5727650.1"/>
    </source>
</evidence>
<keyword evidence="3" id="KW-1185">Reference proteome</keyword>
<gene>
    <name evidence="2" type="ORF">FHS99_000106</name>
</gene>
<dbReference type="Proteomes" id="UP000546701">
    <property type="component" value="Unassembled WGS sequence"/>
</dbReference>
<sequence length="49" mass="5148">MIHLTLAIADFMLILIMAALGAMGWIVAGAAAVGLVGWGAWRLVRRGRG</sequence>
<reference evidence="2 3" key="1">
    <citation type="submission" date="2020-08" db="EMBL/GenBank/DDBJ databases">
        <title>Genomic Encyclopedia of Type Strains, Phase IV (KMG-IV): sequencing the most valuable type-strain genomes for metagenomic binning, comparative biology and taxonomic classification.</title>
        <authorList>
            <person name="Goeker M."/>
        </authorList>
    </citation>
    <scope>NUCLEOTIDE SEQUENCE [LARGE SCALE GENOMIC DNA]</scope>
    <source>
        <strain evidence="2 3">DSM 103336</strain>
    </source>
</reference>
<evidence type="ECO:0000256" key="1">
    <source>
        <dbReference type="SAM" id="Phobius"/>
    </source>
</evidence>
<keyword evidence="1" id="KW-0472">Membrane</keyword>